<protein>
    <submittedName>
        <fullName evidence="1">Uncharacterized protein</fullName>
    </submittedName>
</protein>
<dbReference type="EMBL" id="BAMV01000009">
    <property type="protein sequence ID" value="GAN60131.1"/>
    <property type="molecule type" value="Genomic_DNA"/>
</dbReference>
<accession>A0A0D6N3N5</accession>
<name>A0A0D6N3N5_9PROT</name>
<evidence type="ECO:0000313" key="1">
    <source>
        <dbReference type="EMBL" id="GAN60131.1"/>
    </source>
</evidence>
<dbReference type="STRING" id="1231339.Abci_009_036"/>
<organism evidence="1 3">
    <name type="scientific">Acetobacter cibinongensis</name>
    <dbReference type="NCBI Taxonomy" id="146475"/>
    <lineage>
        <taxon>Bacteria</taxon>
        <taxon>Pseudomonadati</taxon>
        <taxon>Pseudomonadota</taxon>
        <taxon>Alphaproteobacteria</taxon>
        <taxon>Acetobacterales</taxon>
        <taxon>Acetobacteraceae</taxon>
        <taxon>Acetobacter</taxon>
    </lineage>
</organism>
<sequence>MSNQFLESTSPVRDVYEVLLILKGPLLAGLREVRDGKSDTIDGVVLLAETMTQALERACDTLDRLDKKD</sequence>
<dbReference type="AlphaFoldDB" id="A0A0D6N3N5"/>
<gene>
    <name evidence="1" type="ORF">Abci_009_036</name>
    <name evidence="2" type="ORF">ACI01nite_26290</name>
</gene>
<dbReference type="EMBL" id="BJVU01000020">
    <property type="protein sequence ID" value="GEL60027.1"/>
    <property type="molecule type" value="Genomic_DNA"/>
</dbReference>
<keyword evidence="4" id="KW-1185">Reference proteome</keyword>
<proteinExistence type="predicted"/>
<evidence type="ECO:0000313" key="2">
    <source>
        <dbReference type="EMBL" id="GEL60027.1"/>
    </source>
</evidence>
<dbReference type="Proteomes" id="UP000032671">
    <property type="component" value="Unassembled WGS sequence"/>
</dbReference>
<reference evidence="2 4" key="2">
    <citation type="submission" date="2019-07" db="EMBL/GenBank/DDBJ databases">
        <title>Whole genome shotgun sequence of Acetobacter cibinongensis NBRC 16605.</title>
        <authorList>
            <person name="Hosoyama A."/>
            <person name="Uohara A."/>
            <person name="Ohji S."/>
            <person name="Ichikawa N."/>
        </authorList>
    </citation>
    <scope>NUCLEOTIDE SEQUENCE [LARGE SCALE GENOMIC DNA]</scope>
    <source>
        <strain evidence="2 4">NBRC 16605</strain>
    </source>
</reference>
<evidence type="ECO:0000313" key="4">
    <source>
        <dbReference type="Proteomes" id="UP000321891"/>
    </source>
</evidence>
<comment type="caution">
    <text evidence="1">The sequence shown here is derived from an EMBL/GenBank/DDBJ whole genome shotgun (WGS) entry which is preliminary data.</text>
</comment>
<dbReference type="Proteomes" id="UP000321891">
    <property type="component" value="Unassembled WGS sequence"/>
</dbReference>
<evidence type="ECO:0000313" key="3">
    <source>
        <dbReference type="Proteomes" id="UP000032671"/>
    </source>
</evidence>
<dbReference type="RefSeq" id="WP_048836925.1">
    <property type="nucleotide sequence ID" value="NZ_BAMV01000009.1"/>
</dbReference>
<accession>A0A6N3STT3</accession>
<reference evidence="1 3" key="1">
    <citation type="submission" date="2012-11" db="EMBL/GenBank/DDBJ databases">
        <title>Whole genome sequence of Acetobacter cibinongensis 4H-1.</title>
        <authorList>
            <person name="Azuma Y."/>
            <person name="Higashiura N."/>
            <person name="Hirakawa H."/>
            <person name="Matsushita K."/>
        </authorList>
    </citation>
    <scope>NUCLEOTIDE SEQUENCE [LARGE SCALE GENOMIC DNA]</scope>
    <source>
        <strain evidence="1 3">4H-1</strain>
    </source>
</reference>